<dbReference type="RefSeq" id="WP_109660078.1">
    <property type="nucleotide sequence ID" value="NZ_QGEG01000001.1"/>
</dbReference>
<keyword evidence="2" id="KW-1185">Reference proteome</keyword>
<comment type="caution">
    <text evidence="1">The sequence shown here is derived from an EMBL/GenBank/DDBJ whole genome shotgun (WGS) entry which is preliminary data.</text>
</comment>
<dbReference type="OrthoDB" id="7058586at2"/>
<protein>
    <recommendedName>
        <fullName evidence="3">DUF2867 domain-containing protein</fullName>
    </recommendedName>
</protein>
<organism evidence="1 2">
    <name type="scientific">Flagellimonas aquimarina</name>
    <dbReference type="NCBI Taxonomy" id="2201895"/>
    <lineage>
        <taxon>Bacteria</taxon>
        <taxon>Pseudomonadati</taxon>
        <taxon>Bacteroidota</taxon>
        <taxon>Flavobacteriia</taxon>
        <taxon>Flavobacteriales</taxon>
        <taxon>Flavobacteriaceae</taxon>
        <taxon>Flagellimonas</taxon>
    </lineage>
</organism>
<dbReference type="InterPro" id="IPR021295">
    <property type="entry name" value="DUF2867"/>
</dbReference>
<evidence type="ECO:0008006" key="3">
    <source>
        <dbReference type="Google" id="ProtNLM"/>
    </source>
</evidence>
<evidence type="ECO:0000313" key="2">
    <source>
        <dbReference type="Proteomes" id="UP000245762"/>
    </source>
</evidence>
<dbReference type="Pfam" id="PF11066">
    <property type="entry name" value="DUF2867"/>
    <property type="match status" value="1"/>
</dbReference>
<dbReference type="Proteomes" id="UP000245762">
    <property type="component" value="Unassembled WGS sequence"/>
</dbReference>
<name>A0A316L353_9FLAO</name>
<evidence type="ECO:0000313" key="1">
    <source>
        <dbReference type="EMBL" id="PWL39828.1"/>
    </source>
</evidence>
<dbReference type="AlphaFoldDB" id="A0A316L353"/>
<gene>
    <name evidence="1" type="ORF">DKG77_03090</name>
</gene>
<sequence length="167" mass="19666">MKKVIKTHTIPENSIITKGFNDYHYCDSFSVFTQKNDSLDCIATTIFQTPKWADMLMGMRNKVFSLFGLEKGGFKEHTNIAEHYPIGSKAVYFTVVNRNDNEIITQEIDKHLDFRISIFENREQDKRRIHLTTLVKYHNTFGRFYFSIIGIFHRRIVIGLLKRLVKL</sequence>
<reference evidence="1 2" key="1">
    <citation type="submission" date="2018-05" db="EMBL/GenBank/DDBJ databases">
        <title>Complete genome sequence of Flagellimonas aquimarina ECD12 isolated from seaweed Ecklonia cava.</title>
        <authorList>
            <person name="Choi S."/>
            <person name="Seong C."/>
        </authorList>
    </citation>
    <scope>NUCLEOTIDE SEQUENCE [LARGE SCALE GENOMIC DNA]</scope>
    <source>
        <strain evidence="1 2">ECD12</strain>
    </source>
</reference>
<accession>A0A316L353</accession>
<dbReference type="EMBL" id="QGEG01000001">
    <property type="protein sequence ID" value="PWL39828.1"/>
    <property type="molecule type" value="Genomic_DNA"/>
</dbReference>
<proteinExistence type="predicted"/>